<evidence type="ECO:0000313" key="2">
    <source>
        <dbReference type="EMBL" id="GAV26449.1"/>
    </source>
</evidence>
<dbReference type="PANTHER" id="PTHR42870">
    <property type="entry name" value="ACETYL-COA C-ACETYLTRANSFERASE"/>
    <property type="match status" value="1"/>
</dbReference>
<dbReference type="AlphaFoldDB" id="A0A1L8D5J4"/>
<evidence type="ECO:0000313" key="3">
    <source>
        <dbReference type="Proteomes" id="UP000187338"/>
    </source>
</evidence>
<accession>A0A1L8D5J4</accession>
<dbReference type="Pfam" id="PF22691">
    <property type="entry name" value="Thiolase_C_1"/>
    <property type="match status" value="1"/>
</dbReference>
<name>A0A1L8D5J4_9THEO</name>
<dbReference type="InterPro" id="IPR016039">
    <property type="entry name" value="Thiolase-like"/>
</dbReference>
<evidence type="ECO:0000259" key="1">
    <source>
        <dbReference type="Pfam" id="PF22691"/>
    </source>
</evidence>
<dbReference type="InterPro" id="IPR002155">
    <property type="entry name" value="Thiolase"/>
</dbReference>
<dbReference type="Gene3D" id="3.40.47.10">
    <property type="match status" value="1"/>
</dbReference>
<keyword evidence="3" id="KW-1185">Reference proteome</keyword>
<dbReference type="PIRSF" id="PIRSF000429">
    <property type="entry name" value="Ac-CoA_Ac_transf"/>
    <property type="match status" value="1"/>
</dbReference>
<sequence>MHERIAIIGAAMSPLRATYPELSYKELMFATVSKALLDAGIGKDDVDSLVTCSDDLWEGRSIGDEFVPDQIGGALKPNNRINADGVYGVFQAFMQIRAKVATIVTVVAHSKSSDLITKNRILNYALDPVIERPLAQHPYFIPALEATRYMYETGITPADLARVVIKNRQAALKNPYAAYGAKLTPETVQNSPTISSPLTELDAAYYADGVAVVILAPESVAKNLKTKPVYVLGIGWDSESAHLGARNWGRADYAYKAGIRVYEMAGIKNPAQELDFAEIDDRFSYKELMHAEALRLVPEGQGKKVLTGETMPINPSGGYLGLGYAPNAAGLTRVVEAVFQLRGEAGSRQVKNATKGLVFGWYGPPSASGGAVILGNE</sequence>
<reference evidence="3" key="1">
    <citation type="submission" date="2016-12" db="EMBL/GenBank/DDBJ databases">
        <title>Draft Genome Sequences od Carboxydothermus pertinax and islandicus, Hydrogenogenic Carboxydotrophic Bacteria.</title>
        <authorList>
            <person name="Fukuyama Y."/>
            <person name="Ohmae K."/>
            <person name="Yoneda Y."/>
            <person name="Yoshida T."/>
            <person name="Sako Y."/>
        </authorList>
    </citation>
    <scope>NUCLEOTIDE SEQUENCE [LARGE SCALE GENOMIC DNA]</scope>
    <source>
        <strain evidence="3">SET</strain>
    </source>
</reference>
<dbReference type="EMBL" id="BDJL01000142">
    <property type="protein sequence ID" value="GAV26449.1"/>
    <property type="molecule type" value="Genomic_DNA"/>
</dbReference>
<protein>
    <submittedName>
        <fullName evidence="2">Acetyl-CoA acetyltransferase</fullName>
    </submittedName>
</protein>
<proteinExistence type="predicted"/>
<gene>
    <name evidence="2" type="ORF">ciss_23820</name>
</gene>
<dbReference type="Proteomes" id="UP000187338">
    <property type="component" value="Unassembled WGS sequence"/>
</dbReference>
<dbReference type="CDD" id="cd00829">
    <property type="entry name" value="SCP-x_thiolase"/>
    <property type="match status" value="1"/>
</dbReference>
<keyword evidence="2" id="KW-0808">Transferase</keyword>
<dbReference type="SUPFAM" id="SSF53901">
    <property type="entry name" value="Thiolase-like"/>
    <property type="match status" value="2"/>
</dbReference>
<comment type="caution">
    <text evidence="2">The sequence shown here is derived from an EMBL/GenBank/DDBJ whole genome shotgun (WGS) entry which is preliminary data.</text>
</comment>
<organism evidence="2 3">
    <name type="scientific">Carboxydothermus islandicus</name>
    <dbReference type="NCBI Taxonomy" id="661089"/>
    <lineage>
        <taxon>Bacteria</taxon>
        <taxon>Bacillati</taxon>
        <taxon>Bacillota</taxon>
        <taxon>Clostridia</taxon>
        <taxon>Thermoanaerobacterales</taxon>
        <taxon>Thermoanaerobacteraceae</taxon>
        <taxon>Carboxydothermus</taxon>
    </lineage>
</organism>
<dbReference type="PANTHER" id="PTHR42870:SF6">
    <property type="entry name" value="ACETYL-COA C-ACYLTRANSFERASE"/>
    <property type="match status" value="1"/>
</dbReference>
<feature type="domain" description="Thiolase C-terminal" evidence="1">
    <location>
        <begin position="251"/>
        <end position="374"/>
    </location>
</feature>
<dbReference type="RefSeq" id="WP_075866615.1">
    <property type="nucleotide sequence ID" value="NZ_BDJL01000142.1"/>
</dbReference>
<dbReference type="GO" id="GO:0016747">
    <property type="term" value="F:acyltransferase activity, transferring groups other than amino-acyl groups"/>
    <property type="evidence" value="ECO:0007669"/>
    <property type="project" value="InterPro"/>
</dbReference>
<dbReference type="OrthoDB" id="9785768at2"/>
<dbReference type="InterPro" id="IPR055140">
    <property type="entry name" value="Thiolase_C_2"/>
</dbReference>
<dbReference type="STRING" id="661089.ciss_23820"/>